<protein>
    <submittedName>
        <fullName evidence="3">Uncharacterized protein</fullName>
    </submittedName>
</protein>
<reference evidence="3" key="2">
    <citation type="journal article" date="2023" name="Microbiol Resour">
        <title>Decontamination and Annotation of the Draft Genome Sequence of the Oomycete Lagenidium giganteum ARSEF 373.</title>
        <authorList>
            <person name="Morgan W.R."/>
            <person name="Tartar A."/>
        </authorList>
    </citation>
    <scope>NUCLEOTIDE SEQUENCE</scope>
    <source>
        <strain evidence="3">ARSEF 373</strain>
    </source>
</reference>
<name>A0AAV2YXF3_9STRA</name>
<dbReference type="EMBL" id="DAKRPA010000110">
    <property type="protein sequence ID" value="DAZ98291.1"/>
    <property type="molecule type" value="Genomic_DNA"/>
</dbReference>
<evidence type="ECO:0000256" key="1">
    <source>
        <dbReference type="SAM" id="MobiDB-lite"/>
    </source>
</evidence>
<evidence type="ECO:0000313" key="4">
    <source>
        <dbReference type="Proteomes" id="UP001146120"/>
    </source>
</evidence>
<dbReference type="AlphaFoldDB" id="A0AAV2YXF3"/>
<proteinExistence type="predicted"/>
<keyword evidence="4" id="KW-1185">Reference proteome</keyword>
<dbReference type="PRINTS" id="PR01217">
    <property type="entry name" value="PRICHEXTENSN"/>
</dbReference>
<feature type="compositionally biased region" description="Pro residues" evidence="1">
    <location>
        <begin position="237"/>
        <end position="246"/>
    </location>
</feature>
<comment type="caution">
    <text evidence="3">The sequence shown here is derived from an EMBL/GenBank/DDBJ whole genome shotgun (WGS) entry which is preliminary data.</text>
</comment>
<feature type="chain" id="PRO_5043371330" evidence="2">
    <location>
        <begin position="21"/>
        <end position="246"/>
    </location>
</feature>
<organism evidence="3 4">
    <name type="scientific">Lagenidium giganteum</name>
    <dbReference type="NCBI Taxonomy" id="4803"/>
    <lineage>
        <taxon>Eukaryota</taxon>
        <taxon>Sar</taxon>
        <taxon>Stramenopiles</taxon>
        <taxon>Oomycota</taxon>
        <taxon>Peronosporomycetes</taxon>
        <taxon>Pythiales</taxon>
        <taxon>Pythiaceae</taxon>
    </lineage>
</organism>
<keyword evidence="2" id="KW-0732">Signal</keyword>
<reference evidence="3" key="1">
    <citation type="submission" date="2022-11" db="EMBL/GenBank/DDBJ databases">
        <authorList>
            <person name="Morgan W.R."/>
            <person name="Tartar A."/>
        </authorList>
    </citation>
    <scope>NUCLEOTIDE SEQUENCE</scope>
    <source>
        <strain evidence="3">ARSEF 373</strain>
    </source>
</reference>
<feature type="non-terminal residue" evidence="3">
    <location>
        <position position="246"/>
    </location>
</feature>
<feature type="compositionally biased region" description="Low complexity" evidence="1">
    <location>
        <begin position="172"/>
        <end position="188"/>
    </location>
</feature>
<dbReference type="Proteomes" id="UP001146120">
    <property type="component" value="Unassembled WGS sequence"/>
</dbReference>
<feature type="signal peptide" evidence="2">
    <location>
        <begin position="1"/>
        <end position="20"/>
    </location>
</feature>
<gene>
    <name evidence="3" type="ORF">N0F65_008877</name>
</gene>
<sequence length="246" mass="24953">MTVAGAVAAAIVGTTALGAAQVDRAVSVCGDATFVLPQERGAICVGEGGTPFGTACPMKGDQAWADCNPSLPSFNGQTCEAPEDAECHAADGIWHCVFPSVGCKASADNVGTNPKKFTNLRTVEDNPKARSAMGQHQMRGQFPLPPNPSGATPTPTPNPASQQPTPSPTPNPASQKPTPTPTPASQQPTPSPTPNPASQKPTPTPNPASQQPTPSPTPNPASQKPTPTPNPASQQPTPSPTPNPAS</sequence>
<feature type="compositionally biased region" description="Low complexity" evidence="1">
    <location>
        <begin position="220"/>
        <end position="236"/>
    </location>
</feature>
<evidence type="ECO:0000313" key="3">
    <source>
        <dbReference type="EMBL" id="DAZ98291.1"/>
    </source>
</evidence>
<evidence type="ECO:0000256" key="2">
    <source>
        <dbReference type="SAM" id="SignalP"/>
    </source>
</evidence>
<feature type="compositionally biased region" description="Polar residues" evidence="1">
    <location>
        <begin position="109"/>
        <end position="121"/>
    </location>
</feature>
<accession>A0AAV2YXF3</accession>
<feature type="compositionally biased region" description="Low complexity" evidence="1">
    <location>
        <begin position="196"/>
        <end position="212"/>
    </location>
</feature>
<feature type="region of interest" description="Disordered" evidence="1">
    <location>
        <begin position="108"/>
        <end position="246"/>
    </location>
</feature>
<feature type="compositionally biased region" description="Pro residues" evidence="1">
    <location>
        <begin position="143"/>
        <end position="158"/>
    </location>
</feature>